<organism evidence="2 3">
    <name type="scientific">Diaphorina citri</name>
    <name type="common">Asian citrus psyllid</name>
    <dbReference type="NCBI Taxonomy" id="121845"/>
    <lineage>
        <taxon>Eukaryota</taxon>
        <taxon>Metazoa</taxon>
        <taxon>Ecdysozoa</taxon>
        <taxon>Arthropoda</taxon>
        <taxon>Hexapoda</taxon>
        <taxon>Insecta</taxon>
        <taxon>Pterygota</taxon>
        <taxon>Neoptera</taxon>
        <taxon>Paraneoptera</taxon>
        <taxon>Hemiptera</taxon>
        <taxon>Sternorrhyncha</taxon>
        <taxon>Psylloidea</taxon>
        <taxon>Psyllidae</taxon>
        <taxon>Diaphorininae</taxon>
        <taxon>Diaphorina</taxon>
    </lineage>
</organism>
<dbReference type="PaxDb" id="121845-A0A1S3D0F1"/>
<feature type="domain" description="AD" evidence="1">
    <location>
        <begin position="72"/>
        <end position="162"/>
    </location>
</feature>
<keyword evidence="2" id="KW-1185">Reference proteome</keyword>
<sequence>MEGPRELYHYVNKLVEVTTKSNNRSLQGIVVTIDPETQMILLINKEDHNKIHIINSDMVQSKTILDPVTSYENVTQEYLTNLYNRPNQIDALVRRTLSTNSKCTKLTDMLRKNNHQVIVENGIVKISDQLLILPPYGSEQCISNNKELLETVKHLISHMSVE</sequence>
<proteinExistence type="predicted"/>
<dbReference type="AlphaFoldDB" id="A0A1S3D0F1"/>
<dbReference type="GO" id="GO:0005634">
    <property type="term" value="C:nucleus"/>
    <property type="evidence" value="ECO:0007669"/>
    <property type="project" value="InterPro"/>
</dbReference>
<dbReference type="GeneID" id="103508852"/>
<reference evidence="3" key="1">
    <citation type="submission" date="2025-08" db="UniProtKB">
        <authorList>
            <consortium name="RefSeq"/>
        </authorList>
    </citation>
    <scope>IDENTIFICATION</scope>
</reference>
<dbReference type="PANTHER" id="PTHR14710:SF2">
    <property type="entry name" value="GEM-ASSOCIATED PROTEIN 6"/>
    <property type="match status" value="1"/>
</dbReference>
<dbReference type="RefSeq" id="XP_008471651.1">
    <property type="nucleotide sequence ID" value="XM_008473429.2"/>
</dbReference>
<dbReference type="InterPro" id="IPR047574">
    <property type="entry name" value="AD"/>
</dbReference>
<dbReference type="GO" id="GO:0000245">
    <property type="term" value="P:spliceosomal complex assembly"/>
    <property type="evidence" value="ECO:0007669"/>
    <property type="project" value="InterPro"/>
</dbReference>
<accession>A0A1S3D0F1</accession>
<dbReference type="PANTHER" id="PTHR14710">
    <property type="entry name" value="GEM-ASSOCIATED PROTEIN 6"/>
    <property type="match status" value="1"/>
</dbReference>
<dbReference type="Proteomes" id="UP000079169">
    <property type="component" value="Unplaced"/>
</dbReference>
<dbReference type="GO" id="GO:0032797">
    <property type="term" value="C:SMN complex"/>
    <property type="evidence" value="ECO:0007669"/>
    <property type="project" value="TreeGrafter"/>
</dbReference>
<dbReference type="OrthoDB" id="77463at2759"/>
<evidence type="ECO:0000313" key="3">
    <source>
        <dbReference type="RefSeq" id="XP_008471651.1"/>
    </source>
</evidence>
<dbReference type="GO" id="GO:0000387">
    <property type="term" value="P:spliceosomal snRNP assembly"/>
    <property type="evidence" value="ECO:0007669"/>
    <property type="project" value="TreeGrafter"/>
</dbReference>
<dbReference type="InterPro" id="IPR009422">
    <property type="entry name" value="Gemin6"/>
</dbReference>
<name>A0A1S3D0F1_DIACI</name>
<dbReference type="KEGG" id="dci:103508852"/>
<dbReference type="STRING" id="121845.A0A1S3D0F1"/>
<protein>
    <submittedName>
        <fullName evidence="3">Uncharacterized protein LOC103508852</fullName>
    </submittedName>
</protein>
<evidence type="ECO:0000259" key="1">
    <source>
        <dbReference type="PROSITE" id="PS52001"/>
    </source>
</evidence>
<dbReference type="Gene3D" id="2.30.30.100">
    <property type="match status" value="1"/>
</dbReference>
<dbReference type="PROSITE" id="PS52001">
    <property type="entry name" value="AD"/>
    <property type="match status" value="1"/>
</dbReference>
<evidence type="ECO:0000313" key="2">
    <source>
        <dbReference type="Proteomes" id="UP000079169"/>
    </source>
</evidence>
<gene>
    <name evidence="3" type="primary">LOC103508852</name>
</gene>